<dbReference type="SUPFAM" id="SSF53850">
    <property type="entry name" value="Periplasmic binding protein-like II"/>
    <property type="match status" value="1"/>
</dbReference>
<feature type="domain" description="PBP" evidence="5">
    <location>
        <begin position="19"/>
        <end position="260"/>
    </location>
</feature>
<keyword evidence="4" id="KW-0592">Phosphate transport</keyword>
<evidence type="ECO:0000313" key="6">
    <source>
        <dbReference type="EMBL" id="AEH50632.1"/>
    </source>
</evidence>
<proteinExistence type="inferred from homology"/>
<dbReference type="GO" id="GO:0042301">
    <property type="term" value="F:phosphate ion binding"/>
    <property type="evidence" value="ECO:0007669"/>
    <property type="project" value="UniProtKB-UniRule"/>
</dbReference>
<dbReference type="STRING" id="688269.Theth_0543"/>
<evidence type="ECO:0000256" key="3">
    <source>
        <dbReference type="ARBA" id="ARBA00022729"/>
    </source>
</evidence>
<name>F7YXJ1_9THEM</name>
<dbReference type="Gene3D" id="3.40.190.10">
    <property type="entry name" value="Periplasmic binding protein-like II"/>
    <property type="match status" value="2"/>
</dbReference>
<dbReference type="Proteomes" id="UP000006804">
    <property type="component" value="Chromosome"/>
</dbReference>
<organism evidence="6 7">
    <name type="scientific">Pseudothermotoga thermarum DSM 5069</name>
    <dbReference type="NCBI Taxonomy" id="688269"/>
    <lineage>
        <taxon>Bacteria</taxon>
        <taxon>Thermotogati</taxon>
        <taxon>Thermotogota</taxon>
        <taxon>Thermotogae</taxon>
        <taxon>Thermotogales</taxon>
        <taxon>Thermotogaceae</taxon>
        <taxon>Pseudothermotoga</taxon>
    </lineage>
</organism>
<dbReference type="HOGENOM" id="CLU_026228_5_1_0"/>
<evidence type="ECO:0000256" key="4">
    <source>
        <dbReference type="RuleBase" id="RU367119"/>
    </source>
</evidence>
<evidence type="ECO:0000313" key="7">
    <source>
        <dbReference type="Proteomes" id="UP000006804"/>
    </source>
</evidence>
<dbReference type="KEGG" id="tta:Theth_0543"/>
<dbReference type="EMBL" id="CP002351">
    <property type="protein sequence ID" value="AEH50632.1"/>
    <property type="molecule type" value="Genomic_DNA"/>
</dbReference>
<dbReference type="CDD" id="cd13566">
    <property type="entry name" value="PBP2_phosphate"/>
    <property type="match status" value="1"/>
</dbReference>
<protein>
    <recommendedName>
        <fullName evidence="4">Phosphate-binding protein</fullName>
    </recommendedName>
</protein>
<evidence type="ECO:0000259" key="5">
    <source>
        <dbReference type="Pfam" id="PF12849"/>
    </source>
</evidence>
<dbReference type="PATRIC" id="fig|688269.3.peg.563"/>
<keyword evidence="2 4" id="KW-0813">Transport</keyword>
<sequence precursor="true">MRKTFFVLMVVSLASILAAQTLIIKGSNTVYPIAQLWVEEFSKMYPGVKITLEGAGSSTGIKALLEGTANIANSSRFLKKSEIDAMMNSGKYFVPIIVAYDGIAVIVNPNLPIDSISLETLKKIYTGEITQWNQVDPKLPNKRIVVYSRNTASGTFETWLEKVLHGEKMASHVQFVESTQAEIESVANNQFAIGYTGLGYVTSKVKALKVEGVAPTIENVLNGTYPISRPLYIFIDLSRYNYSWPEKGIVADFVRFILSPAGQKLVEKAGYVPAYGTAR</sequence>
<dbReference type="NCBIfam" id="TIGR02136">
    <property type="entry name" value="ptsS_2"/>
    <property type="match status" value="1"/>
</dbReference>
<keyword evidence="3" id="KW-0732">Signal</keyword>
<accession>F7YXJ1</accession>
<evidence type="ECO:0000256" key="2">
    <source>
        <dbReference type="ARBA" id="ARBA00022448"/>
    </source>
</evidence>
<comment type="function">
    <text evidence="4">Involved in the system for phosphate transport across the cytoplasmic membrane.</text>
</comment>
<dbReference type="GO" id="GO:0006817">
    <property type="term" value="P:phosphate ion transport"/>
    <property type="evidence" value="ECO:0007669"/>
    <property type="project" value="UniProtKB-UniRule"/>
</dbReference>
<evidence type="ECO:0000256" key="1">
    <source>
        <dbReference type="ARBA" id="ARBA00008725"/>
    </source>
</evidence>
<dbReference type="InterPro" id="IPR024370">
    <property type="entry name" value="PBP_domain"/>
</dbReference>
<dbReference type="AlphaFoldDB" id="F7YXJ1"/>
<dbReference type="InterPro" id="IPR011862">
    <property type="entry name" value="Phos-bd"/>
</dbReference>
<dbReference type="PANTHER" id="PTHR30570:SF1">
    <property type="entry name" value="PHOSPHATE-BINDING PROTEIN PSTS"/>
    <property type="match status" value="1"/>
</dbReference>
<dbReference type="PANTHER" id="PTHR30570">
    <property type="entry name" value="PERIPLASMIC PHOSPHATE BINDING COMPONENT OF PHOSPHATE ABC TRANSPORTER"/>
    <property type="match status" value="1"/>
</dbReference>
<dbReference type="eggNOG" id="COG0226">
    <property type="taxonomic scope" value="Bacteria"/>
</dbReference>
<dbReference type="Pfam" id="PF12849">
    <property type="entry name" value="PBP_like_2"/>
    <property type="match status" value="1"/>
</dbReference>
<gene>
    <name evidence="6" type="ORF">Theth_0543</name>
</gene>
<comment type="similarity">
    <text evidence="1 4">Belongs to the PstS family.</text>
</comment>
<reference evidence="6 7" key="1">
    <citation type="submission" date="2010-11" db="EMBL/GenBank/DDBJ databases">
        <title>The complete genome of Thermotoga thermarum DSM 5069.</title>
        <authorList>
            <consortium name="US DOE Joint Genome Institute (JGI-PGF)"/>
            <person name="Lucas S."/>
            <person name="Copeland A."/>
            <person name="Lapidus A."/>
            <person name="Bruce D."/>
            <person name="Goodwin L."/>
            <person name="Pitluck S."/>
            <person name="Kyrpides N."/>
            <person name="Mavromatis K."/>
            <person name="Ivanova N."/>
            <person name="Zeytun A."/>
            <person name="Brettin T."/>
            <person name="Detter J.C."/>
            <person name="Tapia R."/>
            <person name="Han C."/>
            <person name="Land M."/>
            <person name="Hauser L."/>
            <person name="Markowitz V."/>
            <person name="Cheng J.-F."/>
            <person name="Hugenholtz P."/>
            <person name="Woyke T."/>
            <person name="Wu D."/>
            <person name="Spring S."/>
            <person name="Schroeder M."/>
            <person name="Brambilla E."/>
            <person name="Klenk H.-P."/>
            <person name="Eisen J.A."/>
        </authorList>
    </citation>
    <scope>NUCLEOTIDE SEQUENCE [LARGE SCALE GENOMIC DNA]</scope>
    <source>
        <strain evidence="6 7">DSM 5069</strain>
    </source>
</reference>
<dbReference type="InterPro" id="IPR050811">
    <property type="entry name" value="Phosphate_ABC_transporter"/>
</dbReference>
<keyword evidence="7" id="KW-1185">Reference proteome</keyword>